<protein>
    <submittedName>
        <fullName evidence="1">Uncharacterized protein</fullName>
    </submittedName>
</protein>
<evidence type="ECO:0000313" key="1">
    <source>
        <dbReference type="EMBL" id="CAA9465200.1"/>
    </source>
</evidence>
<reference evidence="1" key="1">
    <citation type="submission" date="2020-02" db="EMBL/GenBank/DDBJ databases">
        <authorList>
            <person name="Meier V. D."/>
        </authorList>
    </citation>
    <scope>NUCLEOTIDE SEQUENCE</scope>
    <source>
        <strain evidence="1">AVDCRST_MAG12</strain>
    </source>
</reference>
<accession>A0A6J4RCG6</accession>
<proteinExistence type="predicted"/>
<sequence length="37" mass="3814">MRAGPAWASLSCSHLLSDPVVPKAPPDADLLIDASVL</sequence>
<organism evidence="1">
    <name type="scientific">uncultured Rubrobacteraceae bacterium</name>
    <dbReference type="NCBI Taxonomy" id="349277"/>
    <lineage>
        <taxon>Bacteria</taxon>
        <taxon>Bacillati</taxon>
        <taxon>Actinomycetota</taxon>
        <taxon>Rubrobacteria</taxon>
        <taxon>Rubrobacterales</taxon>
        <taxon>Rubrobacteraceae</taxon>
        <taxon>environmental samples</taxon>
    </lineage>
</organism>
<dbReference type="EMBL" id="CADCVK010000029">
    <property type="protein sequence ID" value="CAA9465200.1"/>
    <property type="molecule type" value="Genomic_DNA"/>
</dbReference>
<gene>
    <name evidence="1" type="ORF">AVDCRST_MAG12-237</name>
</gene>
<dbReference type="AlphaFoldDB" id="A0A6J4RCG6"/>
<name>A0A6J4RCG6_9ACTN</name>